<dbReference type="FunFam" id="2.10.25.10:FF:000505">
    <property type="entry name" value="Low-density lipoprotein receptor-related protein 1"/>
    <property type="match status" value="1"/>
</dbReference>
<evidence type="ECO:0000256" key="1">
    <source>
        <dbReference type="PROSITE-ProRule" id="PRU00461"/>
    </source>
</evidence>
<protein>
    <submittedName>
        <fullName evidence="3">Low-density lipoprotein receptor-related protein 1-like</fullName>
    </submittedName>
</protein>
<dbReference type="Ensembl" id="ENSGWIT00000007478.1">
    <property type="protein sequence ID" value="ENSGWIP00000006748.1"/>
    <property type="gene ID" value="ENSGWIG00000003686.1"/>
</dbReference>
<dbReference type="Gene3D" id="2.10.25.10">
    <property type="entry name" value="Laminin"/>
    <property type="match status" value="1"/>
</dbReference>
<evidence type="ECO:0000259" key="2">
    <source>
        <dbReference type="SMART" id="SM00181"/>
    </source>
</evidence>
<reference evidence="3" key="3">
    <citation type="submission" date="2025-09" db="UniProtKB">
        <authorList>
            <consortium name="Ensembl"/>
        </authorList>
    </citation>
    <scope>IDENTIFICATION</scope>
</reference>
<evidence type="ECO:0000313" key="4">
    <source>
        <dbReference type="Proteomes" id="UP000694680"/>
    </source>
</evidence>
<dbReference type="GO" id="GO:0016192">
    <property type="term" value="P:vesicle-mediated transport"/>
    <property type="evidence" value="ECO:0007669"/>
    <property type="project" value="UniProtKB-ARBA"/>
</dbReference>
<dbReference type="GO" id="GO:0042813">
    <property type="term" value="F:Wnt receptor activity"/>
    <property type="evidence" value="ECO:0007669"/>
    <property type="project" value="TreeGrafter"/>
</dbReference>
<dbReference type="PANTHER" id="PTHR46513:SF37">
    <property type="entry name" value="LDL RECEPTOR RELATED PROTEIN 1-RELATED"/>
    <property type="match status" value="1"/>
</dbReference>
<dbReference type="Gene3D" id="2.120.10.30">
    <property type="entry name" value="TolB, C-terminal domain"/>
    <property type="match status" value="2"/>
</dbReference>
<sequence>KVFEPFIIFSNRHEIRRIDLHKGEFSVLVPGLRNTIALDFHLNQSTLYWTDVVEDKIYRGKLSDNGALTSFEVVIQYGLATPEGLAVDWIAGNIYWVESNLDQIEVAKLDGTMRTTLLAGEVEHPRAIALDPRDGILFWTDWDASLPRIEAASMSGEGRRTIHRETGSGGWPNGLTVDYMERRIVWIDARSDAIYSAMYDGSGLIEVLRGHEYLSHPFAVTMYGGEVYWTDWRTNTLAKANKWTGHNVTVVQRTNTQPFDLQVYHPSRQPEAPNPCAPIDGKGPCSHLCLINFNQTFSCACPHLMKLQSDKRTCKESRKFLLYARQIEIRGVDIDNPYYNYIISFTVPDIDNVTVVDYDAVEHRIYWSDVRTQTIKRAFINGTGVETVVSAEGITVDWIAGNIYWTDQGFDVIEVARLNGSFRYVVISQGLDKPRAITVHPVKGYLFWTEWGQYPRIERSRLDGSQRLVLVNVSISWPNGISIDYKESYLYWCDARTDKIERINLETGENRELVLANNNMDMFAVSVFEEYIYWSDRSAPCLFRLILLKVSHSNVMRG</sequence>
<dbReference type="InterPro" id="IPR011042">
    <property type="entry name" value="6-blade_b-propeller_TolB-like"/>
</dbReference>
<feature type="repeat" description="LDL-receptor class B" evidence="1">
    <location>
        <begin position="401"/>
        <end position="443"/>
    </location>
</feature>
<dbReference type="InterPro" id="IPR000742">
    <property type="entry name" value="EGF"/>
</dbReference>
<dbReference type="AlphaFoldDB" id="A0A8C5DJ44"/>
<feature type="repeat" description="LDL-receptor class B" evidence="1">
    <location>
        <begin position="444"/>
        <end position="487"/>
    </location>
</feature>
<dbReference type="SUPFAM" id="SSF57196">
    <property type="entry name" value="EGF/Laminin"/>
    <property type="match status" value="1"/>
</dbReference>
<proteinExistence type="predicted"/>
<dbReference type="InterPro" id="IPR050778">
    <property type="entry name" value="Cueball_EGF_LRP_Nidogen"/>
</dbReference>
<dbReference type="GO" id="GO:0005886">
    <property type="term" value="C:plasma membrane"/>
    <property type="evidence" value="ECO:0007669"/>
    <property type="project" value="TreeGrafter"/>
</dbReference>
<feature type="domain" description="EGF-like" evidence="2">
    <location>
        <begin position="275"/>
        <end position="315"/>
    </location>
</feature>
<gene>
    <name evidence="3" type="primary">LOC114466959</name>
</gene>
<dbReference type="SMART" id="SM00181">
    <property type="entry name" value="EGF"/>
    <property type="match status" value="1"/>
</dbReference>
<reference evidence="3" key="1">
    <citation type="submission" date="2020-06" db="EMBL/GenBank/DDBJ databases">
        <authorList>
            <consortium name="Wellcome Sanger Institute Data Sharing"/>
        </authorList>
    </citation>
    <scope>NUCLEOTIDE SEQUENCE [LARGE SCALE GENOMIC DNA]</scope>
</reference>
<dbReference type="InterPro" id="IPR000033">
    <property type="entry name" value="LDLR_classB_rpt"/>
</dbReference>
<dbReference type="FunFam" id="2.120.10.30:FF:000012">
    <property type="entry name" value="Low density lipoprotein receptor-related protein 1"/>
    <property type="match status" value="1"/>
</dbReference>
<dbReference type="Proteomes" id="UP000694680">
    <property type="component" value="Chromosome 7"/>
</dbReference>
<dbReference type="PROSITE" id="PS51120">
    <property type="entry name" value="LDLRB"/>
    <property type="match status" value="5"/>
</dbReference>
<feature type="repeat" description="LDL-receptor class B" evidence="1">
    <location>
        <begin position="92"/>
        <end position="134"/>
    </location>
</feature>
<organism evidence="3 4">
    <name type="scientific">Gouania willdenowi</name>
    <name type="common">Blunt-snouted clingfish</name>
    <name type="synonym">Lepadogaster willdenowi</name>
    <dbReference type="NCBI Taxonomy" id="441366"/>
    <lineage>
        <taxon>Eukaryota</taxon>
        <taxon>Metazoa</taxon>
        <taxon>Chordata</taxon>
        <taxon>Craniata</taxon>
        <taxon>Vertebrata</taxon>
        <taxon>Euteleostomi</taxon>
        <taxon>Actinopterygii</taxon>
        <taxon>Neopterygii</taxon>
        <taxon>Teleostei</taxon>
        <taxon>Neoteleostei</taxon>
        <taxon>Acanthomorphata</taxon>
        <taxon>Ovalentaria</taxon>
        <taxon>Blenniimorphae</taxon>
        <taxon>Blenniiformes</taxon>
        <taxon>Gobiesocoidei</taxon>
        <taxon>Gobiesocidae</taxon>
        <taxon>Gobiesocinae</taxon>
        <taxon>Gouania</taxon>
    </lineage>
</organism>
<dbReference type="GO" id="GO:0017147">
    <property type="term" value="F:Wnt-protein binding"/>
    <property type="evidence" value="ECO:0007669"/>
    <property type="project" value="TreeGrafter"/>
</dbReference>
<dbReference type="PANTHER" id="PTHR46513">
    <property type="entry name" value="VITELLOGENIN RECEPTOR-LIKE PROTEIN-RELATED-RELATED"/>
    <property type="match status" value="1"/>
</dbReference>
<evidence type="ECO:0000313" key="3">
    <source>
        <dbReference type="Ensembl" id="ENSGWIP00000006748.1"/>
    </source>
</evidence>
<keyword evidence="4" id="KW-1185">Reference proteome</keyword>
<accession>A0A8C5DJ44</accession>
<dbReference type="FunFam" id="2.120.10.30:FF:000009">
    <property type="entry name" value="Putative low-density lipoprotein receptor-related protein 1B"/>
    <property type="match status" value="1"/>
</dbReference>
<feature type="repeat" description="LDL-receptor class B" evidence="1">
    <location>
        <begin position="135"/>
        <end position="181"/>
    </location>
</feature>
<dbReference type="Pfam" id="PF00058">
    <property type="entry name" value="Ldl_recept_b"/>
    <property type="match status" value="4"/>
</dbReference>
<dbReference type="GO" id="GO:0060070">
    <property type="term" value="P:canonical Wnt signaling pathway"/>
    <property type="evidence" value="ECO:0007669"/>
    <property type="project" value="TreeGrafter"/>
</dbReference>
<feature type="repeat" description="LDL-receptor class B" evidence="1">
    <location>
        <begin position="45"/>
        <end position="91"/>
    </location>
</feature>
<dbReference type="SMART" id="SM00135">
    <property type="entry name" value="LY"/>
    <property type="match status" value="10"/>
</dbReference>
<name>A0A8C5DJ44_GOUWI</name>
<reference evidence="3" key="2">
    <citation type="submission" date="2025-08" db="UniProtKB">
        <authorList>
            <consortium name="Ensembl"/>
        </authorList>
    </citation>
    <scope>IDENTIFICATION</scope>
</reference>
<dbReference type="SUPFAM" id="SSF63825">
    <property type="entry name" value="YWTD domain"/>
    <property type="match status" value="2"/>
</dbReference>